<reference evidence="2 3" key="1">
    <citation type="submission" date="2021-07" db="EMBL/GenBank/DDBJ databases">
        <title>Isolation and characterization of bacteria from a gold mining with a capacity of golden bioaccumulation.</title>
        <authorList>
            <person name="Yang X.J."/>
        </authorList>
    </citation>
    <scope>NUCLEOTIDE SEQUENCE [LARGE SCALE GENOMIC DNA]</scope>
    <source>
        <strain evidence="2 3">Au29</strain>
    </source>
</reference>
<dbReference type="Proteomes" id="UP000824334">
    <property type="component" value="Chromosome"/>
</dbReference>
<organism evidence="2 3">
    <name type="scientific">Brevundimonas nasdae</name>
    <dbReference type="NCBI Taxonomy" id="172043"/>
    <lineage>
        <taxon>Bacteria</taxon>
        <taxon>Pseudomonadati</taxon>
        <taxon>Pseudomonadota</taxon>
        <taxon>Alphaproteobacteria</taxon>
        <taxon>Caulobacterales</taxon>
        <taxon>Caulobacteraceae</taxon>
        <taxon>Brevundimonas</taxon>
    </lineage>
</organism>
<protein>
    <submittedName>
        <fullName evidence="2">Uncharacterized protein</fullName>
    </submittedName>
</protein>
<dbReference type="EMBL" id="CP080034">
    <property type="protein sequence ID" value="QYC09622.1"/>
    <property type="molecule type" value="Genomic_DNA"/>
</dbReference>
<sequence>MIEHPLDDHAFRTLAALAAGARGVYPVLSARSRTRAIGEGWATQQGVLTARGEALLLAEQGRRRSVQPLASGAGLHERAGPGSS</sequence>
<evidence type="ECO:0000313" key="2">
    <source>
        <dbReference type="EMBL" id="QYC09622.1"/>
    </source>
</evidence>
<keyword evidence="3" id="KW-1185">Reference proteome</keyword>
<gene>
    <name evidence="2" type="ORF">KWG56_13665</name>
</gene>
<dbReference type="GeneID" id="94376329"/>
<proteinExistence type="predicted"/>
<accession>A0ABX8TEL0</accession>
<evidence type="ECO:0000256" key="1">
    <source>
        <dbReference type="SAM" id="MobiDB-lite"/>
    </source>
</evidence>
<evidence type="ECO:0000313" key="3">
    <source>
        <dbReference type="Proteomes" id="UP000824334"/>
    </source>
</evidence>
<dbReference type="RefSeq" id="WP_219355178.1">
    <property type="nucleotide sequence ID" value="NZ_CP080034.1"/>
</dbReference>
<name>A0ABX8TEL0_9CAUL</name>
<feature type="region of interest" description="Disordered" evidence="1">
    <location>
        <begin position="64"/>
        <end position="84"/>
    </location>
</feature>
<feature type="compositionally biased region" description="Basic and acidic residues" evidence="1">
    <location>
        <begin position="75"/>
        <end position="84"/>
    </location>
</feature>